<comment type="caution">
    <text evidence="2">The sequence shown here is derived from an EMBL/GenBank/DDBJ whole genome shotgun (WGS) entry which is preliminary data.</text>
</comment>
<proteinExistence type="predicted"/>
<dbReference type="EMBL" id="JANBQB010000118">
    <property type="protein sequence ID" value="KAJ1981619.1"/>
    <property type="molecule type" value="Genomic_DNA"/>
</dbReference>
<feature type="region of interest" description="Disordered" evidence="1">
    <location>
        <begin position="357"/>
        <end position="376"/>
    </location>
</feature>
<dbReference type="AlphaFoldDB" id="A0A9W8EDZ0"/>
<feature type="region of interest" description="Disordered" evidence="1">
    <location>
        <begin position="466"/>
        <end position="488"/>
    </location>
</feature>
<organism evidence="2 3">
    <name type="scientific">Dimargaris verticillata</name>
    <dbReference type="NCBI Taxonomy" id="2761393"/>
    <lineage>
        <taxon>Eukaryota</taxon>
        <taxon>Fungi</taxon>
        <taxon>Fungi incertae sedis</taxon>
        <taxon>Zoopagomycota</taxon>
        <taxon>Kickxellomycotina</taxon>
        <taxon>Dimargaritomycetes</taxon>
        <taxon>Dimargaritales</taxon>
        <taxon>Dimargaritaceae</taxon>
        <taxon>Dimargaris</taxon>
    </lineage>
</organism>
<accession>A0A9W8EDZ0</accession>
<dbReference type="OrthoDB" id="5561196at2759"/>
<feature type="compositionally biased region" description="Basic residues" evidence="1">
    <location>
        <begin position="1"/>
        <end position="10"/>
    </location>
</feature>
<protein>
    <submittedName>
        <fullName evidence="2">Uncharacterized protein</fullName>
    </submittedName>
</protein>
<reference evidence="2" key="1">
    <citation type="submission" date="2022-07" db="EMBL/GenBank/DDBJ databases">
        <title>Phylogenomic reconstructions and comparative analyses of Kickxellomycotina fungi.</title>
        <authorList>
            <person name="Reynolds N.K."/>
            <person name="Stajich J.E."/>
            <person name="Barry K."/>
            <person name="Grigoriev I.V."/>
            <person name="Crous P."/>
            <person name="Smith M.E."/>
        </authorList>
    </citation>
    <scope>NUCLEOTIDE SEQUENCE</scope>
    <source>
        <strain evidence="2">RSA 567</strain>
    </source>
</reference>
<evidence type="ECO:0000256" key="1">
    <source>
        <dbReference type="SAM" id="MobiDB-lite"/>
    </source>
</evidence>
<keyword evidence="3" id="KW-1185">Reference proteome</keyword>
<dbReference type="Proteomes" id="UP001151582">
    <property type="component" value="Unassembled WGS sequence"/>
</dbReference>
<feature type="region of interest" description="Disordered" evidence="1">
    <location>
        <begin position="1"/>
        <end position="150"/>
    </location>
</feature>
<name>A0A9W8EDZ0_9FUNG</name>
<evidence type="ECO:0000313" key="2">
    <source>
        <dbReference type="EMBL" id="KAJ1981619.1"/>
    </source>
</evidence>
<sequence length="622" mass="68048">MEYDIRRRKPSVSVAGPPPVTRARSRSIVASRTKPTLARPKDTTAHPYGLRTRSGRPDPAKAIGITKENASDGLTKTMGTRPISRKQSSALDTAGNEPAKLTRPVDPRRRPGTLKPSSKAAAKPSHLASDTRIPTPTTKRVLPSIGLSSKPTSAALSRAHSPAEDVEHWKKQTDFLRREMYVAEKAYVQLLEVTQESSQLGRQLLNENLRLRRTLQAAEVPLPSGLLDYQNIDLDRLEHQVLGGAQGLSSFPSSAASSQVLPVTADPSPAFASLDNLAMVEEQLGQLDVSTSDLHALAPLLQDPALMELGEPRHNLKPMLVDRATSPRPDSKYLRLDGKAPAVVATANRSLLPVPVRRPSFRQPSASKPCSTRSNHIATGPMGDACTSVGLVSSTATVAVTSKVNMATQTESYEICHPDTLYNLEIDNDYYREANRQLRRRLANIISKHNALVELCLEERERQRRKKERQAQLQETTPALANPTRRPSTTAIPATTCASTGMFTTPAVGLLPPESPEKPLLFQPHHYNHPTRASGLNTMVADIEESVKKIAAKFSDSPLSPCPSPPSSPHLLKQQPFHLANQHSPTKPSLFRKMADKSPMCASKTLHMDPLQQDLSRALPEY</sequence>
<evidence type="ECO:0000313" key="3">
    <source>
        <dbReference type="Proteomes" id="UP001151582"/>
    </source>
</evidence>
<gene>
    <name evidence="2" type="ORF">H4R34_002001</name>
</gene>
<feature type="compositionally biased region" description="Polar residues" evidence="1">
    <location>
        <begin position="362"/>
        <end position="376"/>
    </location>
</feature>